<evidence type="ECO:0000256" key="5">
    <source>
        <dbReference type="ARBA" id="ARBA00022490"/>
    </source>
</evidence>
<evidence type="ECO:0000313" key="13">
    <source>
        <dbReference type="EMBL" id="KAF7316860.1"/>
    </source>
</evidence>
<dbReference type="Pfam" id="PF19282">
    <property type="entry name" value="Exportin-T"/>
    <property type="match status" value="1"/>
</dbReference>
<feature type="domain" description="Exportin-1/Importin-beta-like" evidence="11">
    <location>
        <begin position="112"/>
        <end position="282"/>
    </location>
</feature>
<dbReference type="GO" id="GO:0031267">
    <property type="term" value="F:small GTPase binding"/>
    <property type="evidence" value="ECO:0007669"/>
    <property type="project" value="InterPro"/>
</dbReference>
<evidence type="ECO:0000256" key="2">
    <source>
        <dbReference type="ARBA" id="ARBA00009466"/>
    </source>
</evidence>
<organism evidence="13 14">
    <name type="scientific">Mycena chlorophos</name>
    <name type="common">Agaric fungus</name>
    <name type="synonym">Agaricus chlorophos</name>
    <dbReference type="NCBI Taxonomy" id="658473"/>
    <lineage>
        <taxon>Eukaryota</taxon>
        <taxon>Fungi</taxon>
        <taxon>Dikarya</taxon>
        <taxon>Basidiomycota</taxon>
        <taxon>Agaricomycotina</taxon>
        <taxon>Agaricomycetes</taxon>
        <taxon>Agaricomycetidae</taxon>
        <taxon>Agaricales</taxon>
        <taxon>Marasmiineae</taxon>
        <taxon>Mycenaceae</taxon>
        <taxon>Mycena</taxon>
    </lineage>
</organism>
<keyword evidence="8 9" id="KW-0539">Nucleus</keyword>
<feature type="transmembrane region" description="Helical" evidence="10">
    <location>
        <begin position="1148"/>
        <end position="1167"/>
    </location>
</feature>
<feature type="transmembrane region" description="Helical" evidence="10">
    <location>
        <begin position="1084"/>
        <end position="1110"/>
    </location>
</feature>
<dbReference type="GO" id="GO:0071528">
    <property type="term" value="P:tRNA re-export from nucleus"/>
    <property type="evidence" value="ECO:0007669"/>
    <property type="project" value="UniProtKB-UniRule"/>
</dbReference>
<comment type="similarity">
    <text evidence="2 9">Belongs to the exportin family.</text>
</comment>
<feature type="transmembrane region" description="Helical" evidence="10">
    <location>
        <begin position="1179"/>
        <end position="1206"/>
    </location>
</feature>
<comment type="subcellular location">
    <subcellularLocation>
        <location evidence="1 9">Cytoplasm</location>
    </subcellularLocation>
    <subcellularLocation>
        <location evidence="9">Nucleus</location>
    </subcellularLocation>
    <text evidence="9">Shuttles between the nucleus and the cytoplasm.</text>
</comment>
<evidence type="ECO:0000256" key="8">
    <source>
        <dbReference type="ARBA" id="ARBA00023242"/>
    </source>
</evidence>
<evidence type="ECO:0000256" key="9">
    <source>
        <dbReference type="RuleBase" id="RU366037"/>
    </source>
</evidence>
<dbReference type="Pfam" id="PF08389">
    <property type="entry name" value="Xpo1"/>
    <property type="match status" value="1"/>
</dbReference>
<comment type="caution">
    <text evidence="13">The sequence shown here is derived from an EMBL/GenBank/DDBJ whole genome shotgun (WGS) entry which is preliminary data.</text>
</comment>
<proteinExistence type="inferred from homology"/>
<comment type="function">
    <text evidence="9">tRNA nucleus export receptor which facilitates tRNA translocation across the nuclear pore complex.</text>
</comment>
<dbReference type="OrthoDB" id="26399at2759"/>
<keyword evidence="7 9" id="KW-0694">RNA-binding</keyword>
<dbReference type="GO" id="GO:0005737">
    <property type="term" value="C:cytoplasm"/>
    <property type="evidence" value="ECO:0007669"/>
    <property type="project" value="UniProtKB-SubCell"/>
</dbReference>
<dbReference type="InterPro" id="IPR040017">
    <property type="entry name" value="XPOT"/>
</dbReference>
<dbReference type="GO" id="GO:0005643">
    <property type="term" value="C:nuclear pore"/>
    <property type="evidence" value="ECO:0007669"/>
    <property type="project" value="TreeGrafter"/>
</dbReference>
<dbReference type="SUPFAM" id="SSF48371">
    <property type="entry name" value="ARM repeat"/>
    <property type="match status" value="1"/>
</dbReference>
<evidence type="ECO:0000256" key="3">
    <source>
        <dbReference type="ARBA" id="ARBA00018928"/>
    </source>
</evidence>
<dbReference type="InterPro" id="IPR011989">
    <property type="entry name" value="ARM-like"/>
</dbReference>
<dbReference type="InterPro" id="IPR013598">
    <property type="entry name" value="Exportin-1/Importin-b-like"/>
</dbReference>
<gene>
    <name evidence="13" type="ORF">HMN09_00419800</name>
</gene>
<keyword evidence="6 9" id="KW-0820">tRNA-binding</keyword>
<feature type="transmembrane region" description="Helical" evidence="10">
    <location>
        <begin position="1048"/>
        <end position="1072"/>
    </location>
</feature>
<evidence type="ECO:0000256" key="1">
    <source>
        <dbReference type="ARBA" id="ARBA00004496"/>
    </source>
</evidence>
<keyword evidence="14" id="KW-1185">Reference proteome</keyword>
<evidence type="ECO:0000259" key="11">
    <source>
        <dbReference type="Pfam" id="PF08389"/>
    </source>
</evidence>
<evidence type="ECO:0000256" key="4">
    <source>
        <dbReference type="ARBA" id="ARBA00022448"/>
    </source>
</evidence>
<keyword evidence="10" id="KW-1133">Transmembrane helix</keyword>
<protein>
    <recommendedName>
        <fullName evidence="3 9">Exportin-T</fullName>
    </recommendedName>
    <alternativeName>
        <fullName evidence="9">Exportin(tRNA)</fullName>
    </alternativeName>
    <alternativeName>
        <fullName evidence="9">tRNA exportin</fullName>
    </alternativeName>
</protein>
<name>A0A8H6TG21_MYCCL</name>
<dbReference type="AlphaFoldDB" id="A0A8H6TG21"/>
<dbReference type="Proteomes" id="UP000613580">
    <property type="component" value="Unassembled WGS sequence"/>
</dbReference>
<evidence type="ECO:0000256" key="7">
    <source>
        <dbReference type="ARBA" id="ARBA00022884"/>
    </source>
</evidence>
<feature type="transmembrane region" description="Helical" evidence="10">
    <location>
        <begin position="1122"/>
        <end position="1141"/>
    </location>
</feature>
<dbReference type="GO" id="GO:0000049">
    <property type="term" value="F:tRNA binding"/>
    <property type="evidence" value="ECO:0007669"/>
    <property type="project" value="UniProtKB-UniRule"/>
</dbReference>
<evidence type="ECO:0000259" key="12">
    <source>
        <dbReference type="Pfam" id="PF19282"/>
    </source>
</evidence>
<sequence length="1253" mass="138154">MAELDQIVKAIEIASDPAQAPLHQQALDFLGTVQSNAESTWRLALTLFVDATPDGARTHSPQARFFALRVLEDFFENRLEPFDDESFRTIQQSLLSYIQSEYIYGSAEATAPYIRNKFSHTLTLFFLSSYISQWPTFFADLFSLIRAAQPSSSSETPTFNRHIIILFFHIVLEISGEVADQTLKAARAFNQARHVRDARVRDAVRERDAAGINEAVLTLVADGIEMIKKNGRTGSESPVDVVDLGIRTFSSYVGWIDINLTVTPTTVPLLFTLLADPSLPIRLATSAALSRIVGKGLKEPGDKLQLLKVLALGQVVDALETKTRAEKMQRTTADEGEETYREALGKLLNALGLELVKLIEESGNDAVVAEATVLLNQILPVVLRIMADEYDDTSNTIFPMLHALLLSYKRVKKLSPGPLDETKRSFLVSLLEATLTKAKWDEEFDPDDPDEDDVVEFEALRKELLTLLDSVQILDQELVTTAIHTLVRNTIEAYNSGVPVEWNDAELAVYLVYIFGEINKSGPKGRVAFCVAPNVEKEKKKLVDYSGYPLTPHGEMLLGLVQSSISSHPKRIVALQFFEAVSRYPDFFKVRKECIMPTLEAMIDVRGIHSADLNHRSRVFYLFYRFVREIRNEIPVDVVVNIGNSMRDLLNIEVQLPDADDSDSSTDVLAEAIKGSAFESQLYLYETVGSLCSLLFRTPDELTSVLLSFVKPLMAELSEDLQAFRSNGARDILSIVKVHHSIMALGNIAKGFPDYPNPIPPGYIPLPVNLFSEVAQAILVCLEAMSGFKDIREASRSAFTRILATTGPSITHLIPQLMTSLLTQFEPAELVDFLNFIGLLIHKLQEDLFSVLDELVGPLSAHITNFLAQPVTGTDDQRVNFETKKAYLTFLNAIMSSKIHSVFTSERNQSSFDALMESMLQIAADLSDAVCQRTALQFFVRVVTTWGQPAPANGSDSTSDLKPGLPGFEQYIYKRILPVVFQVPSSAAFNSKDPSHAQVLSEIGILLQCIVKTRGTEAYEYLLNVFLPSQGWPPASALDFSVNLYGPFWTLTTLIFTLFLSSSLAASVTAYLSDPNAAISYDFGLLSIAVPLVYSYGLALPTLLWVALRYLGVGEWSVVEAIALWGYSMFVWIPVSILAVLPFPSVRWGLVGIALGLSGFFLVRNVYPILATAEAKATRLLIIIIAALHLGLAIAFKVLFFSYYIIPPPSGDPIPNGPGTEIGSPGGDTTTSSAAAVETTVSAAAALRRMLFS</sequence>
<dbReference type="GO" id="GO:0016363">
    <property type="term" value="C:nuclear matrix"/>
    <property type="evidence" value="ECO:0007669"/>
    <property type="project" value="TreeGrafter"/>
</dbReference>
<accession>A0A8H6TG21</accession>
<reference evidence="13" key="1">
    <citation type="submission" date="2020-05" db="EMBL/GenBank/DDBJ databases">
        <title>Mycena genomes resolve the evolution of fungal bioluminescence.</title>
        <authorList>
            <person name="Tsai I.J."/>
        </authorList>
    </citation>
    <scope>NUCLEOTIDE SEQUENCE</scope>
    <source>
        <strain evidence="13">110903Hualien_Pintung</strain>
    </source>
</reference>
<dbReference type="EMBL" id="JACAZE010000005">
    <property type="protein sequence ID" value="KAF7316860.1"/>
    <property type="molecule type" value="Genomic_DNA"/>
</dbReference>
<keyword evidence="5 9" id="KW-0963">Cytoplasm</keyword>
<keyword evidence="4 9" id="KW-0813">Transport</keyword>
<feature type="domain" description="Exportin-T C-terminal" evidence="12">
    <location>
        <begin position="368"/>
        <end position="1044"/>
    </location>
</feature>
<keyword evidence="10" id="KW-0812">Transmembrane</keyword>
<dbReference type="PANTHER" id="PTHR15952:SF11">
    <property type="entry name" value="EXPORTIN-T"/>
    <property type="match status" value="1"/>
</dbReference>
<keyword evidence="10" id="KW-0472">Membrane</keyword>
<evidence type="ECO:0000313" key="14">
    <source>
        <dbReference type="Proteomes" id="UP000613580"/>
    </source>
</evidence>
<dbReference type="Gene3D" id="1.25.10.10">
    <property type="entry name" value="Leucine-rich Repeat Variant"/>
    <property type="match status" value="1"/>
</dbReference>
<evidence type="ECO:0000256" key="10">
    <source>
        <dbReference type="SAM" id="Phobius"/>
    </source>
</evidence>
<dbReference type="InterPro" id="IPR016024">
    <property type="entry name" value="ARM-type_fold"/>
</dbReference>
<dbReference type="InterPro" id="IPR045546">
    <property type="entry name" value="Exportin-T_C"/>
</dbReference>
<evidence type="ECO:0000256" key="6">
    <source>
        <dbReference type="ARBA" id="ARBA00022555"/>
    </source>
</evidence>
<dbReference type="PANTHER" id="PTHR15952">
    <property type="entry name" value="EXPORTIN-T/LOS1"/>
    <property type="match status" value="1"/>
</dbReference>